<sequence>MYTAYLLTGSNLGNKLQYLAQAKQLIGAYGEVISESSIYETAAWGLEAQPSFLNQALALVTSLEPETLMTRLLEEEEKMGRRRTIQFGPRIIDIDILLADDMIINTPVLTLPHPAIPARRFVLVPLDEIAPTLLHPVEKKTIHQLLLDCTDTLDVQKFTTNAG</sequence>
<keyword evidence="2" id="KW-1185">Reference proteome</keyword>
<evidence type="ECO:0000313" key="2">
    <source>
        <dbReference type="Proteomes" id="UP001207468"/>
    </source>
</evidence>
<gene>
    <name evidence="1" type="ORF">F5148DRAFT_1290463</name>
</gene>
<name>A0ACC0TVL1_9AGAM</name>
<accession>A0ACC0TVL1</accession>
<dbReference type="Proteomes" id="UP001207468">
    <property type="component" value="Unassembled WGS sequence"/>
</dbReference>
<reference evidence="1" key="1">
    <citation type="submission" date="2021-03" db="EMBL/GenBank/DDBJ databases">
        <title>Evolutionary priming and transition to the ectomycorrhizal habit in an iconic lineage of mushroom-forming fungi: is preadaptation a requirement?</title>
        <authorList>
            <consortium name="DOE Joint Genome Institute"/>
            <person name="Looney B.P."/>
            <person name="Miyauchi S."/>
            <person name="Morin E."/>
            <person name="Drula E."/>
            <person name="Courty P.E."/>
            <person name="Chicoki N."/>
            <person name="Fauchery L."/>
            <person name="Kohler A."/>
            <person name="Kuo A."/>
            <person name="LaButti K."/>
            <person name="Pangilinan J."/>
            <person name="Lipzen A."/>
            <person name="Riley R."/>
            <person name="Andreopoulos W."/>
            <person name="He G."/>
            <person name="Johnson J."/>
            <person name="Barry K.W."/>
            <person name="Grigoriev I.V."/>
            <person name="Nagy L."/>
            <person name="Hibbett D."/>
            <person name="Henrissat B."/>
            <person name="Matheny P.B."/>
            <person name="Labbe J."/>
            <person name="Martin A.F."/>
        </authorList>
    </citation>
    <scope>NUCLEOTIDE SEQUENCE</scope>
    <source>
        <strain evidence="1">BPL698</strain>
    </source>
</reference>
<dbReference type="EMBL" id="JAGFNK010000402">
    <property type="protein sequence ID" value="KAI9450898.1"/>
    <property type="molecule type" value="Genomic_DNA"/>
</dbReference>
<evidence type="ECO:0000313" key="1">
    <source>
        <dbReference type="EMBL" id="KAI9450898.1"/>
    </source>
</evidence>
<protein>
    <submittedName>
        <fullName evidence="1">2-amino-4-hydroxy-6-hydroxymethyldihydropteridin epyrophosphokinase</fullName>
    </submittedName>
</protein>
<organism evidence="1 2">
    <name type="scientific">Russula earlei</name>
    <dbReference type="NCBI Taxonomy" id="71964"/>
    <lineage>
        <taxon>Eukaryota</taxon>
        <taxon>Fungi</taxon>
        <taxon>Dikarya</taxon>
        <taxon>Basidiomycota</taxon>
        <taxon>Agaricomycotina</taxon>
        <taxon>Agaricomycetes</taxon>
        <taxon>Russulales</taxon>
        <taxon>Russulaceae</taxon>
        <taxon>Russula</taxon>
    </lineage>
</organism>
<comment type="caution">
    <text evidence="1">The sequence shown here is derived from an EMBL/GenBank/DDBJ whole genome shotgun (WGS) entry which is preliminary data.</text>
</comment>
<proteinExistence type="predicted"/>